<dbReference type="HOGENOM" id="CLU_2425570_0_0_11"/>
<proteinExistence type="predicted"/>
<sequence length="99" mass="10433">MDFCTWCAATAGPAPARPGQELVLVGVHDASTGPPRPIRACTGHMAEHGIIPLSSHPTGAHTLPADRDGNPVPVPTTLPPRYVALVDRRATGRRRGEAR</sequence>
<reference evidence="3" key="1">
    <citation type="submission" date="2011-12" db="EMBL/GenBank/DDBJ databases">
        <title>Complete genome sequence of Streptomyces cattleya strain DSM 46488.</title>
        <authorList>
            <person name="Ou H.-Y."/>
            <person name="Li P."/>
            <person name="Zhao C."/>
            <person name="O'Hagan D."/>
            <person name="Deng Z."/>
        </authorList>
    </citation>
    <scope>NUCLEOTIDE SEQUENCE [LARGE SCALE GENOMIC DNA]</scope>
    <source>
        <strain evidence="3">ATCC 35852 / DSM 46488 / JCM 4925 / NBRC 14057 / NRRL 8057</strain>
    </source>
</reference>
<dbReference type="RefSeq" id="WP_014142969.1">
    <property type="nucleotide sequence ID" value="NC_016111.1"/>
</dbReference>
<evidence type="ECO:0000313" key="3">
    <source>
        <dbReference type="Proteomes" id="UP000007842"/>
    </source>
</evidence>
<keyword evidence="3" id="KW-1185">Reference proteome</keyword>
<dbReference type="STRING" id="1003195.SCATT_22030"/>
<evidence type="ECO:0000256" key="1">
    <source>
        <dbReference type="SAM" id="MobiDB-lite"/>
    </source>
</evidence>
<protein>
    <submittedName>
        <fullName evidence="2">Uncharacterized protein</fullName>
    </submittedName>
</protein>
<dbReference type="AlphaFoldDB" id="F8JXA6"/>
<feature type="region of interest" description="Disordered" evidence="1">
    <location>
        <begin position="50"/>
        <end position="99"/>
    </location>
</feature>
<dbReference type="Proteomes" id="UP000007842">
    <property type="component" value="Chromosome"/>
</dbReference>
<dbReference type="OrthoDB" id="9814913at2"/>
<gene>
    <name evidence="2" type="ordered locus">SCATT_22030</name>
</gene>
<evidence type="ECO:0000313" key="2">
    <source>
        <dbReference type="EMBL" id="AEW94574.1"/>
    </source>
</evidence>
<dbReference type="EMBL" id="CP003219">
    <property type="protein sequence ID" value="AEW94574.1"/>
    <property type="molecule type" value="Genomic_DNA"/>
</dbReference>
<dbReference type="PATRIC" id="fig|1003195.11.peg.3735"/>
<organism evidence="2 3">
    <name type="scientific">Streptantibioticus cattleyicolor (strain ATCC 35852 / DSM 46488 / JCM 4925 / NBRC 14057 / NRRL 8057)</name>
    <name type="common">Streptomyces cattleya</name>
    <dbReference type="NCBI Taxonomy" id="1003195"/>
    <lineage>
        <taxon>Bacteria</taxon>
        <taxon>Bacillati</taxon>
        <taxon>Actinomycetota</taxon>
        <taxon>Actinomycetes</taxon>
        <taxon>Kitasatosporales</taxon>
        <taxon>Streptomycetaceae</taxon>
        <taxon>Streptantibioticus</taxon>
    </lineage>
</organism>
<name>F8JXA6_STREN</name>
<accession>G8WP72</accession>
<dbReference type="KEGG" id="sct:SCAT_2222"/>
<feature type="compositionally biased region" description="Basic and acidic residues" evidence="1">
    <location>
        <begin position="86"/>
        <end position="99"/>
    </location>
</feature>
<dbReference type="KEGG" id="scy:SCATT_22030"/>
<accession>F8JXA6</accession>